<dbReference type="GeneID" id="19012476"/>
<dbReference type="AlphaFoldDB" id="K8F2J8"/>
<dbReference type="EMBL" id="FO082267">
    <property type="protein sequence ID" value="CCO19030.1"/>
    <property type="molecule type" value="Genomic_DNA"/>
</dbReference>
<evidence type="ECO:0000259" key="10">
    <source>
        <dbReference type="Pfam" id="PF01529"/>
    </source>
</evidence>
<dbReference type="EC" id="2.3.1.225" evidence="8"/>
<evidence type="ECO:0000256" key="9">
    <source>
        <dbReference type="SAM" id="MobiDB-lite"/>
    </source>
</evidence>
<dbReference type="OrthoDB" id="564774at2759"/>
<reference evidence="11 12" key="1">
    <citation type="submission" date="2011-10" db="EMBL/GenBank/DDBJ databases">
        <authorList>
            <person name="Genoscope - CEA"/>
        </authorList>
    </citation>
    <scope>NUCLEOTIDE SEQUENCE [LARGE SCALE GENOMIC DNA]</scope>
    <source>
        <strain evidence="11 12">RCC 1105</strain>
    </source>
</reference>
<evidence type="ECO:0000256" key="4">
    <source>
        <dbReference type="ARBA" id="ARBA00022989"/>
    </source>
</evidence>
<keyword evidence="2 8" id="KW-0808">Transferase</keyword>
<keyword evidence="3 8" id="KW-0812">Transmembrane</keyword>
<evidence type="ECO:0000256" key="2">
    <source>
        <dbReference type="ARBA" id="ARBA00022679"/>
    </source>
</evidence>
<comment type="domain">
    <text evidence="8">The DHHC domain is required for palmitoyltransferase activity.</text>
</comment>
<evidence type="ECO:0000256" key="7">
    <source>
        <dbReference type="ARBA" id="ARBA00038298"/>
    </source>
</evidence>
<dbReference type="GO" id="GO:0019706">
    <property type="term" value="F:protein-cysteine S-palmitoyltransferase activity"/>
    <property type="evidence" value="ECO:0007669"/>
    <property type="project" value="UniProtKB-EC"/>
</dbReference>
<evidence type="ECO:0000313" key="11">
    <source>
        <dbReference type="EMBL" id="CCO19030.1"/>
    </source>
</evidence>
<gene>
    <name evidence="11" type="ordered locus">Bathy12g02270</name>
</gene>
<evidence type="ECO:0000256" key="6">
    <source>
        <dbReference type="ARBA" id="ARBA00023315"/>
    </source>
</evidence>
<comment type="subcellular location">
    <subcellularLocation>
        <location evidence="1">Membrane</location>
        <topology evidence="1">Multi-pass membrane protein</topology>
    </subcellularLocation>
</comment>
<dbReference type="Proteomes" id="UP000198341">
    <property type="component" value="Chromosome 12"/>
</dbReference>
<name>K8F2J8_9CHLO</name>
<dbReference type="GO" id="GO:0005783">
    <property type="term" value="C:endoplasmic reticulum"/>
    <property type="evidence" value="ECO:0007669"/>
    <property type="project" value="TreeGrafter"/>
</dbReference>
<sequence>MHRPTKTPLGGGGEGVSSLVQCWGCSARLQPPPLFGDDDDKNDGEKSNLPRKLAPKFLCGHCGAMNSSLESSPAAFFARGGKGGLGGCKGKGVKEFCLVLPARCLARTMGRILIPTVLCLVYYLVSKTYEVSIPKLTTEREKRVLNVEGEMMERTTNARMMDLATSFGLRCLLMFACANIYWNYAVSILSRPKSIRQLREDGEGSMSGSESDEEDVESGGRRNTSDRNSNRNGIMPVPWCQQQRQNLENETETDIENGTETTERHPTTIVPRDSFRNCAYCIKCDDVKPFGTSHCSTCNKCIVDLDHHCPFLQNCVGKHNVRAFTCFCLWCSLGCALAFTVAILLPFTSQRATFMKPYERVMSGTDKYFGKNTYEHIGHFPTSTGALIQYCTFALKYVSACEDTWIGTWCIVVLATATITPLTFGLFYQTYMAVKRGEFYVAGEGKSGV</sequence>
<dbReference type="GO" id="GO:0006612">
    <property type="term" value="P:protein targeting to membrane"/>
    <property type="evidence" value="ECO:0007669"/>
    <property type="project" value="TreeGrafter"/>
</dbReference>
<dbReference type="eggNOG" id="KOG1313">
    <property type="taxonomic scope" value="Eukaryota"/>
</dbReference>
<feature type="transmembrane region" description="Helical" evidence="8">
    <location>
        <begin position="406"/>
        <end position="428"/>
    </location>
</feature>
<feature type="transmembrane region" description="Helical" evidence="8">
    <location>
        <begin position="327"/>
        <end position="347"/>
    </location>
</feature>
<proteinExistence type="inferred from homology"/>
<evidence type="ECO:0000256" key="1">
    <source>
        <dbReference type="ARBA" id="ARBA00004141"/>
    </source>
</evidence>
<evidence type="ECO:0000256" key="5">
    <source>
        <dbReference type="ARBA" id="ARBA00023136"/>
    </source>
</evidence>
<feature type="domain" description="Palmitoyltransferase DHHC" evidence="10">
    <location>
        <begin position="279"/>
        <end position="407"/>
    </location>
</feature>
<feature type="compositionally biased region" description="Basic and acidic residues" evidence="9">
    <location>
        <begin position="218"/>
        <end position="229"/>
    </location>
</feature>
<keyword evidence="4 8" id="KW-1133">Transmembrane helix</keyword>
<dbReference type="PANTHER" id="PTHR22883">
    <property type="entry name" value="ZINC FINGER DHHC DOMAIN CONTAINING PROTEIN"/>
    <property type="match status" value="1"/>
</dbReference>
<organism evidence="11 12">
    <name type="scientific">Bathycoccus prasinos</name>
    <dbReference type="NCBI Taxonomy" id="41875"/>
    <lineage>
        <taxon>Eukaryota</taxon>
        <taxon>Viridiplantae</taxon>
        <taxon>Chlorophyta</taxon>
        <taxon>Mamiellophyceae</taxon>
        <taxon>Mamiellales</taxon>
        <taxon>Bathycoccaceae</taxon>
        <taxon>Bathycoccus</taxon>
    </lineage>
</organism>
<comment type="catalytic activity">
    <reaction evidence="8">
        <text>L-cysteinyl-[protein] + hexadecanoyl-CoA = S-hexadecanoyl-L-cysteinyl-[protein] + CoA</text>
        <dbReference type="Rhea" id="RHEA:36683"/>
        <dbReference type="Rhea" id="RHEA-COMP:10131"/>
        <dbReference type="Rhea" id="RHEA-COMP:11032"/>
        <dbReference type="ChEBI" id="CHEBI:29950"/>
        <dbReference type="ChEBI" id="CHEBI:57287"/>
        <dbReference type="ChEBI" id="CHEBI:57379"/>
        <dbReference type="ChEBI" id="CHEBI:74151"/>
        <dbReference type="EC" id="2.3.1.225"/>
    </reaction>
</comment>
<protein>
    <recommendedName>
        <fullName evidence="8">S-acyltransferase</fullName>
        <ecNumber evidence="8">2.3.1.225</ecNumber>
    </recommendedName>
    <alternativeName>
        <fullName evidence="8">Palmitoyltransferase</fullName>
    </alternativeName>
</protein>
<comment type="similarity">
    <text evidence="7">Belongs to the DHHC palmitoyltransferase family. PFA5 subfamily.</text>
</comment>
<dbReference type="InterPro" id="IPR001594">
    <property type="entry name" value="Palmitoyltrfase_DHHC"/>
</dbReference>
<keyword evidence="6 8" id="KW-0012">Acyltransferase</keyword>
<dbReference type="KEGG" id="bpg:Bathy12g02270"/>
<dbReference type="InterPro" id="IPR039859">
    <property type="entry name" value="PFA4/ZDH16/20/ERF2-like"/>
</dbReference>
<dbReference type="Pfam" id="PF01529">
    <property type="entry name" value="DHHC"/>
    <property type="match status" value="1"/>
</dbReference>
<dbReference type="GO" id="GO:0005794">
    <property type="term" value="C:Golgi apparatus"/>
    <property type="evidence" value="ECO:0007669"/>
    <property type="project" value="TreeGrafter"/>
</dbReference>
<evidence type="ECO:0000256" key="3">
    <source>
        <dbReference type="ARBA" id="ARBA00022692"/>
    </source>
</evidence>
<dbReference type="PROSITE" id="PS50216">
    <property type="entry name" value="DHHC"/>
    <property type="match status" value="1"/>
</dbReference>
<accession>K8F2J8</accession>
<evidence type="ECO:0000313" key="12">
    <source>
        <dbReference type="Proteomes" id="UP000198341"/>
    </source>
</evidence>
<keyword evidence="12" id="KW-1185">Reference proteome</keyword>
<feature type="transmembrane region" description="Helical" evidence="8">
    <location>
        <begin position="167"/>
        <end position="189"/>
    </location>
</feature>
<dbReference type="RefSeq" id="XP_007509915.1">
    <property type="nucleotide sequence ID" value="XM_007509853.1"/>
</dbReference>
<dbReference type="PANTHER" id="PTHR22883:SF23">
    <property type="entry name" value="PALMITOYLTRANSFERASE ZDHHC6"/>
    <property type="match status" value="1"/>
</dbReference>
<dbReference type="GO" id="GO:0016020">
    <property type="term" value="C:membrane"/>
    <property type="evidence" value="ECO:0007669"/>
    <property type="project" value="UniProtKB-SubCell"/>
</dbReference>
<evidence type="ECO:0000256" key="8">
    <source>
        <dbReference type="RuleBase" id="RU079119"/>
    </source>
</evidence>
<keyword evidence="5 8" id="KW-0472">Membrane</keyword>
<feature type="region of interest" description="Disordered" evidence="9">
    <location>
        <begin position="199"/>
        <end position="236"/>
    </location>
</feature>